<evidence type="ECO:0000313" key="1">
    <source>
        <dbReference type="EMBL" id="SVB98488.1"/>
    </source>
</evidence>
<protein>
    <submittedName>
        <fullName evidence="1">Uncharacterized protein</fullName>
    </submittedName>
</protein>
<name>A0A382IFZ0_9ZZZZ</name>
<organism evidence="1">
    <name type="scientific">marine metagenome</name>
    <dbReference type="NCBI Taxonomy" id="408172"/>
    <lineage>
        <taxon>unclassified sequences</taxon>
        <taxon>metagenomes</taxon>
        <taxon>ecological metagenomes</taxon>
    </lineage>
</organism>
<proteinExistence type="predicted"/>
<feature type="non-terminal residue" evidence="1">
    <location>
        <position position="73"/>
    </location>
</feature>
<dbReference type="PROSITE" id="PS51257">
    <property type="entry name" value="PROKAR_LIPOPROTEIN"/>
    <property type="match status" value="1"/>
</dbReference>
<dbReference type="EMBL" id="UINC01067123">
    <property type="protein sequence ID" value="SVB98488.1"/>
    <property type="molecule type" value="Genomic_DNA"/>
</dbReference>
<dbReference type="SUPFAM" id="SSF53807">
    <property type="entry name" value="Helical backbone' metal receptor"/>
    <property type="match status" value="1"/>
</dbReference>
<reference evidence="1" key="1">
    <citation type="submission" date="2018-05" db="EMBL/GenBank/DDBJ databases">
        <authorList>
            <person name="Lanie J.A."/>
            <person name="Ng W.-L."/>
            <person name="Kazmierczak K.M."/>
            <person name="Andrzejewski T.M."/>
            <person name="Davidsen T.M."/>
            <person name="Wayne K.J."/>
            <person name="Tettelin H."/>
            <person name="Glass J.I."/>
            <person name="Rusch D."/>
            <person name="Podicherti R."/>
            <person name="Tsui H.-C.T."/>
            <person name="Winkler M.E."/>
        </authorList>
    </citation>
    <scope>NUCLEOTIDE SEQUENCE</scope>
</reference>
<dbReference type="AlphaFoldDB" id="A0A382IFZ0"/>
<accession>A0A382IFZ0</accession>
<gene>
    <name evidence="1" type="ORF">METZ01_LOCUS251342</name>
</gene>
<sequence length="73" mass="7467">MKLINSIFKGRPNWFAAVVVAALTGCGDGRTGEPGTGGSAEYSSGGKVKVTTTVNMVGDLVREVGGNHVEVSE</sequence>